<name>C6E6R6_GEOSM</name>
<reference evidence="1" key="1">
    <citation type="submission" date="2009-07" db="EMBL/GenBank/DDBJ databases">
        <title>Complete sequence of Geobacter sp. M21.</title>
        <authorList>
            <consortium name="US DOE Joint Genome Institute"/>
            <person name="Lucas S."/>
            <person name="Copeland A."/>
            <person name="Lapidus A."/>
            <person name="Glavina del Rio T."/>
            <person name="Dalin E."/>
            <person name="Tice H."/>
            <person name="Bruce D."/>
            <person name="Goodwin L."/>
            <person name="Pitluck S."/>
            <person name="Saunders E."/>
            <person name="Brettin T."/>
            <person name="Detter J.C."/>
            <person name="Han C."/>
            <person name="Larimer F."/>
            <person name="Land M."/>
            <person name="Hauser L."/>
            <person name="Kyrpides N."/>
            <person name="Ovchinnikova G."/>
            <person name="Lovley D."/>
        </authorList>
    </citation>
    <scope>NUCLEOTIDE SEQUENCE [LARGE SCALE GENOMIC DNA]</scope>
    <source>
        <strain evidence="1">M21</strain>
    </source>
</reference>
<accession>C6E6R6</accession>
<dbReference type="EMBL" id="CP001661">
    <property type="protein sequence ID" value="ACT19694.1"/>
    <property type="molecule type" value="Genomic_DNA"/>
</dbReference>
<dbReference type="STRING" id="443144.GM21_3673"/>
<dbReference type="AlphaFoldDB" id="C6E6R6"/>
<dbReference type="InterPro" id="IPR014926">
    <property type="entry name" value="Phage_D3112_Orf24"/>
</dbReference>
<gene>
    <name evidence="1" type="ordered locus">GM21_3673</name>
</gene>
<dbReference type="KEGG" id="gem:GM21_3673"/>
<protein>
    <submittedName>
        <fullName evidence="1">Uncharacterized protein</fullName>
    </submittedName>
</protein>
<evidence type="ECO:0000313" key="1">
    <source>
        <dbReference type="EMBL" id="ACT19694.1"/>
    </source>
</evidence>
<organism evidence="1">
    <name type="scientific">Geobacter sp. (strain M21)</name>
    <dbReference type="NCBI Taxonomy" id="443144"/>
    <lineage>
        <taxon>Bacteria</taxon>
        <taxon>Pseudomonadati</taxon>
        <taxon>Thermodesulfobacteriota</taxon>
        <taxon>Desulfuromonadia</taxon>
        <taxon>Geobacterales</taxon>
        <taxon>Geobacteraceae</taxon>
        <taxon>Geobacter</taxon>
    </lineage>
</organism>
<dbReference type="OrthoDB" id="5405741at2"/>
<dbReference type="HOGENOM" id="CLU_1675411_0_0_7"/>
<proteinExistence type="predicted"/>
<dbReference type="Pfam" id="PF08822">
    <property type="entry name" value="DUF1804"/>
    <property type="match status" value="1"/>
</dbReference>
<sequence length="157" mass="17451">MAEKGVRAELEQLVRQSYIDTGNLSFAADQHGVSRQSAHDWKRRAGDEWDKARERKASFGLRMESLLDRELGYAEGREAGAVEGGTLDNLSKLGALVVKFKTLEATGGPSYDKAAVFLENLKWMIGYLKENDQVALEALADNFEQMTATYKEQCLSA</sequence>